<sequence length="206" mass="22422">MKKNSGILFFVLLLLACSGICAQDIQLQNGGQIITIKAGSYISLQLRVPGQTPCLKCDLNYLSGQMVSYENGKLTLRVFHDDEVILDEKKSVGFAHRDYKNEVVRPIREIAVEDILTITKRGTKKLVTRTIGEKIGIVFLLFGAGNILSAPLAQTLDKDGAVTFGLIGLSEILAGGIIGAASVQKALIVSPDFPQKRNPKKIWVIN</sequence>
<dbReference type="PROSITE" id="PS51257">
    <property type="entry name" value="PROKAR_LIPOPROTEIN"/>
    <property type="match status" value="1"/>
</dbReference>
<keyword evidence="1" id="KW-0732">Signal</keyword>
<evidence type="ECO:0000256" key="1">
    <source>
        <dbReference type="SAM" id="SignalP"/>
    </source>
</evidence>
<gene>
    <name evidence="2" type="ORF">IPP15_13730</name>
</gene>
<evidence type="ECO:0000313" key="2">
    <source>
        <dbReference type="EMBL" id="MBK9983423.1"/>
    </source>
</evidence>
<reference evidence="2 3" key="1">
    <citation type="submission" date="2020-10" db="EMBL/GenBank/DDBJ databases">
        <title>Connecting structure to function with the recovery of over 1000 high-quality activated sludge metagenome-assembled genomes encoding full-length rRNA genes using long-read sequencing.</title>
        <authorList>
            <person name="Singleton C.M."/>
            <person name="Petriglieri F."/>
            <person name="Kristensen J.M."/>
            <person name="Kirkegaard R.H."/>
            <person name="Michaelsen T.Y."/>
            <person name="Andersen M.H."/>
            <person name="Karst S.M."/>
            <person name="Dueholm M.S."/>
            <person name="Nielsen P.H."/>
            <person name="Albertsen M."/>
        </authorList>
    </citation>
    <scope>NUCLEOTIDE SEQUENCE [LARGE SCALE GENOMIC DNA]</scope>
    <source>
        <strain evidence="2">Ribe_18-Q3-R11-54_MAXAC.273</strain>
    </source>
</reference>
<dbReference type="Proteomes" id="UP000808337">
    <property type="component" value="Unassembled WGS sequence"/>
</dbReference>
<dbReference type="AlphaFoldDB" id="A0A9D7SWS9"/>
<feature type="chain" id="PRO_5039550377" evidence="1">
    <location>
        <begin position="23"/>
        <end position="206"/>
    </location>
</feature>
<protein>
    <submittedName>
        <fullName evidence="2">Uncharacterized protein</fullName>
    </submittedName>
</protein>
<evidence type="ECO:0000313" key="3">
    <source>
        <dbReference type="Proteomes" id="UP000808337"/>
    </source>
</evidence>
<proteinExistence type="predicted"/>
<organism evidence="2 3">
    <name type="scientific">Candidatus Opimibacter skivensis</name>
    <dbReference type="NCBI Taxonomy" id="2982028"/>
    <lineage>
        <taxon>Bacteria</taxon>
        <taxon>Pseudomonadati</taxon>
        <taxon>Bacteroidota</taxon>
        <taxon>Saprospiria</taxon>
        <taxon>Saprospirales</taxon>
        <taxon>Saprospiraceae</taxon>
        <taxon>Candidatus Opimibacter</taxon>
    </lineage>
</organism>
<name>A0A9D7SWS9_9BACT</name>
<comment type="caution">
    <text evidence="2">The sequence shown here is derived from an EMBL/GenBank/DDBJ whole genome shotgun (WGS) entry which is preliminary data.</text>
</comment>
<dbReference type="EMBL" id="JADKGY010000020">
    <property type="protein sequence ID" value="MBK9983423.1"/>
    <property type="molecule type" value="Genomic_DNA"/>
</dbReference>
<accession>A0A9D7SWS9</accession>
<feature type="signal peptide" evidence="1">
    <location>
        <begin position="1"/>
        <end position="22"/>
    </location>
</feature>